<gene>
    <name evidence="3" type="ORF">SAMN02745941_01329</name>
</gene>
<dbReference type="GO" id="GO:0004175">
    <property type="term" value="F:endopeptidase activity"/>
    <property type="evidence" value="ECO:0007669"/>
    <property type="project" value="UniProtKB-ARBA"/>
</dbReference>
<name>A0A1M5WYI6_9CLOT</name>
<accession>A0A1M5WYI6</accession>
<dbReference type="InterPro" id="IPR003675">
    <property type="entry name" value="Rce1/LyrA-like_dom"/>
</dbReference>
<keyword evidence="1" id="KW-0812">Transmembrane</keyword>
<organism evidence="3 4">
    <name type="scientific">Clostridium intestinale DSM 6191</name>
    <dbReference type="NCBI Taxonomy" id="1121320"/>
    <lineage>
        <taxon>Bacteria</taxon>
        <taxon>Bacillati</taxon>
        <taxon>Bacillota</taxon>
        <taxon>Clostridia</taxon>
        <taxon>Eubacteriales</taxon>
        <taxon>Clostridiaceae</taxon>
        <taxon>Clostridium</taxon>
    </lineage>
</organism>
<evidence type="ECO:0000313" key="4">
    <source>
        <dbReference type="Proteomes" id="UP000184241"/>
    </source>
</evidence>
<dbReference type="RefSeq" id="WP_073017915.1">
    <property type="nucleotide sequence ID" value="NZ_FQXU01000004.1"/>
</dbReference>
<evidence type="ECO:0000313" key="3">
    <source>
        <dbReference type="EMBL" id="SHH92679.1"/>
    </source>
</evidence>
<keyword evidence="1" id="KW-1133">Transmembrane helix</keyword>
<dbReference type="Proteomes" id="UP000184241">
    <property type="component" value="Unassembled WGS sequence"/>
</dbReference>
<feature type="transmembrane region" description="Helical" evidence="1">
    <location>
        <begin position="107"/>
        <end position="124"/>
    </location>
</feature>
<dbReference type="EMBL" id="FQXU01000004">
    <property type="protein sequence ID" value="SHH92679.1"/>
    <property type="molecule type" value="Genomic_DNA"/>
</dbReference>
<evidence type="ECO:0000256" key="1">
    <source>
        <dbReference type="SAM" id="Phobius"/>
    </source>
</evidence>
<feature type="transmembrane region" description="Helical" evidence="1">
    <location>
        <begin position="145"/>
        <end position="162"/>
    </location>
</feature>
<reference evidence="3 4" key="1">
    <citation type="submission" date="2016-11" db="EMBL/GenBank/DDBJ databases">
        <authorList>
            <person name="Jaros S."/>
            <person name="Januszkiewicz K."/>
            <person name="Wedrychowicz H."/>
        </authorList>
    </citation>
    <scope>NUCLEOTIDE SEQUENCE [LARGE SCALE GENOMIC DNA]</scope>
    <source>
        <strain evidence="3 4">DSM 6191</strain>
    </source>
</reference>
<proteinExistence type="predicted"/>
<feature type="transmembrane region" description="Helical" evidence="1">
    <location>
        <begin position="84"/>
        <end position="101"/>
    </location>
</feature>
<keyword evidence="1" id="KW-0472">Membrane</keyword>
<feature type="transmembrane region" description="Helical" evidence="1">
    <location>
        <begin position="47"/>
        <end position="63"/>
    </location>
</feature>
<protein>
    <recommendedName>
        <fullName evidence="2">CAAX prenyl protease 2/Lysostaphin resistance protein A-like domain-containing protein</fullName>
    </recommendedName>
</protein>
<dbReference type="GO" id="GO:0080120">
    <property type="term" value="P:CAAX-box protein maturation"/>
    <property type="evidence" value="ECO:0007669"/>
    <property type="project" value="UniProtKB-ARBA"/>
</dbReference>
<evidence type="ECO:0000259" key="2">
    <source>
        <dbReference type="Pfam" id="PF02517"/>
    </source>
</evidence>
<dbReference type="AlphaFoldDB" id="A0A1M5WYI6"/>
<feature type="transmembrane region" description="Helical" evidence="1">
    <location>
        <begin position="12"/>
        <end position="35"/>
    </location>
</feature>
<sequence>MKQKKSAGKPILSSIIWGVALTFLVSVASAISVILELSDIATRITQTSAYLVMGIILIINMTSKEKSLKLFGFKKLNISNTGKVLYYIPLLIIALVQPIMGGLNFKLTFMDILTIIVFTFFVGFTEESLFRGIIKENLKSKSTSFYIVFSSVLFGILHMANAFSNVNILNVILQVINAFLIGLILSELIAIEFNIIPLIAFHFIYDALAMMTNTNIDETPTLIVLDILYAAYAIYLGTKLKNKDNLSKNNLPG</sequence>
<feature type="domain" description="CAAX prenyl protease 2/Lysostaphin resistance protein A-like" evidence="2">
    <location>
        <begin position="111"/>
        <end position="207"/>
    </location>
</feature>
<dbReference type="Pfam" id="PF02517">
    <property type="entry name" value="Rce1-like"/>
    <property type="match status" value="1"/>
</dbReference>
<feature type="transmembrane region" description="Helical" evidence="1">
    <location>
        <begin position="219"/>
        <end position="238"/>
    </location>
</feature>